<evidence type="ECO:0000256" key="2">
    <source>
        <dbReference type="SAM" id="SignalP"/>
    </source>
</evidence>
<feature type="chain" id="PRO_5021846248" evidence="2">
    <location>
        <begin position="18"/>
        <end position="101"/>
    </location>
</feature>
<feature type="compositionally biased region" description="Polar residues" evidence="1">
    <location>
        <begin position="57"/>
        <end position="80"/>
    </location>
</feature>
<gene>
    <name evidence="3" type="ORF">FHL15_002955</name>
</gene>
<feature type="signal peptide" evidence="2">
    <location>
        <begin position="1"/>
        <end position="17"/>
    </location>
</feature>
<proteinExistence type="predicted"/>
<dbReference type="AlphaFoldDB" id="A0A553I7P9"/>
<protein>
    <submittedName>
        <fullName evidence="3">Uncharacterized protein</fullName>
    </submittedName>
</protein>
<sequence>MQVKAIVISLFIATVTAAPTSPKGYEGNHLPANTGSFNNIGNGIGNEVGKDIENKPTVASHNGNGNAVGSNNDFLNTINQLPPGRCGSHEKSHLDMPQLEQ</sequence>
<dbReference type="EMBL" id="VFLP01000012">
    <property type="protein sequence ID" value="TRX96231.1"/>
    <property type="molecule type" value="Genomic_DNA"/>
</dbReference>
<keyword evidence="4" id="KW-1185">Reference proteome</keyword>
<evidence type="ECO:0000313" key="3">
    <source>
        <dbReference type="EMBL" id="TRX96231.1"/>
    </source>
</evidence>
<dbReference type="OrthoDB" id="4767588at2759"/>
<name>A0A553I7P9_9PEZI</name>
<evidence type="ECO:0000313" key="4">
    <source>
        <dbReference type="Proteomes" id="UP000319160"/>
    </source>
</evidence>
<evidence type="ECO:0000256" key="1">
    <source>
        <dbReference type="SAM" id="MobiDB-lite"/>
    </source>
</evidence>
<dbReference type="Proteomes" id="UP000319160">
    <property type="component" value="Unassembled WGS sequence"/>
</dbReference>
<comment type="caution">
    <text evidence="3">The sequence shown here is derived from an EMBL/GenBank/DDBJ whole genome shotgun (WGS) entry which is preliminary data.</text>
</comment>
<accession>A0A553I7P9</accession>
<feature type="region of interest" description="Disordered" evidence="1">
    <location>
        <begin position="48"/>
        <end position="101"/>
    </location>
</feature>
<keyword evidence="2" id="KW-0732">Signal</keyword>
<organism evidence="3 4">
    <name type="scientific">Xylaria flabelliformis</name>
    <dbReference type="NCBI Taxonomy" id="2512241"/>
    <lineage>
        <taxon>Eukaryota</taxon>
        <taxon>Fungi</taxon>
        <taxon>Dikarya</taxon>
        <taxon>Ascomycota</taxon>
        <taxon>Pezizomycotina</taxon>
        <taxon>Sordariomycetes</taxon>
        <taxon>Xylariomycetidae</taxon>
        <taxon>Xylariales</taxon>
        <taxon>Xylariaceae</taxon>
        <taxon>Xylaria</taxon>
    </lineage>
</organism>
<reference evidence="4" key="1">
    <citation type="submission" date="2019-06" db="EMBL/GenBank/DDBJ databases">
        <title>Draft genome sequence of the griseofulvin-producing fungus Xylaria cubensis strain G536.</title>
        <authorList>
            <person name="Mead M.E."/>
            <person name="Raja H.A."/>
            <person name="Steenwyk J.L."/>
            <person name="Knowles S.L."/>
            <person name="Oberlies N.H."/>
            <person name="Rokas A."/>
        </authorList>
    </citation>
    <scope>NUCLEOTIDE SEQUENCE [LARGE SCALE GENOMIC DNA]</scope>
    <source>
        <strain evidence="4">G536</strain>
    </source>
</reference>